<feature type="domain" description="C2H2-type" evidence="14">
    <location>
        <begin position="362"/>
        <end position="389"/>
    </location>
</feature>
<feature type="compositionally biased region" description="Polar residues" evidence="13">
    <location>
        <begin position="527"/>
        <end position="539"/>
    </location>
</feature>
<dbReference type="AlphaFoldDB" id="A0A851UHW1"/>
<feature type="compositionally biased region" description="Basic and acidic residues" evidence="13">
    <location>
        <begin position="681"/>
        <end position="706"/>
    </location>
</feature>
<keyword evidence="4" id="KW-0678">Repressor</keyword>
<feature type="compositionally biased region" description="Polar residues" evidence="13">
    <location>
        <begin position="478"/>
        <end position="488"/>
    </location>
</feature>
<dbReference type="SUPFAM" id="SSF57667">
    <property type="entry name" value="beta-beta-alpha zinc fingers"/>
    <property type="match status" value="3"/>
</dbReference>
<feature type="compositionally biased region" description="Basic residues" evidence="13">
    <location>
        <begin position="575"/>
        <end position="591"/>
    </location>
</feature>
<keyword evidence="6" id="KW-0677">Repeat</keyword>
<keyword evidence="7 12" id="KW-0863">Zinc-finger</keyword>
<feature type="domain" description="C2H2-type" evidence="14">
    <location>
        <begin position="277"/>
        <end position="304"/>
    </location>
</feature>
<feature type="domain" description="C2H2-type" evidence="14">
    <location>
        <begin position="856"/>
        <end position="878"/>
    </location>
</feature>
<feature type="compositionally biased region" description="Basic and acidic residues" evidence="13">
    <location>
        <begin position="616"/>
        <end position="630"/>
    </location>
</feature>
<dbReference type="FunFam" id="3.30.160.60:FF:000662">
    <property type="entry name" value="RE1-silencing transcription factor A"/>
    <property type="match status" value="1"/>
</dbReference>
<feature type="non-terminal residue" evidence="15">
    <location>
        <position position="893"/>
    </location>
</feature>
<dbReference type="FunFam" id="3.30.160.60:FF:002187">
    <property type="entry name" value="RE1-silencing transcription factor"/>
    <property type="match status" value="1"/>
</dbReference>
<feature type="compositionally biased region" description="Acidic residues" evidence="13">
    <location>
        <begin position="598"/>
        <end position="615"/>
    </location>
</feature>
<dbReference type="FunFam" id="3.30.160.60:FF:000805">
    <property type="entry name" value="RE1-silencing transcription factor B"/>
    <property type="match status" value="1"/>
</dbReference>
<accession>A0A851UHW1</accession>
<feature type="domain" description="C2H2-type" evidence="14">
    <location>
        <begin position="333"/>
        <end position="361"/>
    </location>
</feature>
<dbReference type="Gene3D" id="3.30.160.60">
    <property type="entry name" value="Classic Zinc Finger"/>
    <property type="match status" value="5"/>
</dbReference>
<dbReference type="GO" id="GO:0005737">
    <property type="term" value="C:cytoplasm"/>
    <property type="evidence" value="ECO:0007669"/>
    <property type="project" value="UniProtKB-SubCell"/>
</dbReference>
<evidence type="ECO:0000256" key="2">
    <source>
        <dbReference type="ARBA" id="ARBA00004496"/>
    </source>
</evidence>
<sequence length="893" mass="99169">MATQVLGQSGGNSLFPGSSNIGMALSNDMYDLQDLSKAELAAPQLIMLANVALTGEVSGNCCDYLVGEERQMAELTTVGDSNFSDSDGEGMEDTQAAESDRETPENVELSSLEVPSAETQGPAACSPPKTPSVDKDVSLEAPGTPESTEDKCKSLKSKPFRCKPCQYEAESEEEFVHHIRVHSAKKFFVEENAEKQAQVKESDSCTAEEVDFSKGPIRCDRCGYNTNRYDHYLAHLKHHNKAGENERVYKCTICTYTTVSEYHWKKHLRNHFPRKVYTCSECSYFSDRKNNYIQHIRTHTGERPYQCAMCPYSSSQKTHLTRHMRTHSGEKPFKCDQCSYVASNQHEVTRHARQVHNGPKPLICPHCNYKTADRSNFKKHVELHINPRQFLCPVCDYAASKKCNLQYHIKSRHPDCSDITMDVSKVKLRTKKSEADFSESGGDKVEKEPTKGDSAAKKTEKIVKVEKKDNSAKEKKSASNVSAGQVITRSRKSASENKKVDIKTEKSTEKTCKTKKVKRKAEAEATSSKQEPANDTSVVTKKKKKVEAKPRDCQEVLKSDVSPEEEPKKQNFCLKKSRKKKALKIKHSKKSNKLDQEKIEEEEMPDECPITEEDGDVKLDTEDSDQKEQDPTDTAAFNNSGGHALSEESTDPKGNCIQGPGQLCPPAQHANTGGEVEDQEMPAKAEKSDDTCGPKEEERQEDKGEDTCSQESSHASSSEKSLDVLMDVVQDLAPEKEPEKTVLETETNSNLMDLTKTCLPATESAGGAVPVPVPTEGCTQSPKVALSLSRDNTAVNETQEMDEDEGIHSHEGSDISDNISEGSDDSGLNGARSVQEETSPKMSQGAPDTMVARENYVCIFCDRSFKKEGEYSKHLNRHLVNVYYLEKAAKGQE</sequence>
<evidence type="ECO:0000256" key="11">
    <source>
        <dbReference type="ARBA" id="ARBA00023242"/>
    </source>
</evidence>
<name>A0A851UHW1_9PASS</name>
<comment type="caution">
    <text evidence="15">The sequence shown here is derived from an EMBL/GenBank/DDBJ whole genome shotgun (WGS) entry which is preliminary data.</text>
</comment>
<organism evidence="15 16">
    <name type="scientific">Elachura formosa</name>
    <name type="common">spotted wren-babbler</name>
    <dbReference type="NCBI Taxonomy" id="1463973"/>
    <lineage>
        <taxon>Eukaryota</taxon>
        <taxon>Metazoa</taxon>
        <taxon>Chordata</taxon>
        <taxon>Craniata</taxon>
        <taxon>Vertebrata</taxon>
        <taxon>Euteleostomi</taxon>
        <taxon>Archelosauria</taxon>
        <taxon>Archosauria</taxon>
        <taxon>Dinosauria</taxon>
        <taxon>Saurischia</taxon>
        <taxon>Theropoda</taxon>
        <taxon>Coelurosauria</taxon>
        <taxon>Aves</taxon>
        <taxon>Neognathae</taxon>
        <taxon>Neoaves</taxon>
        <taxon>Telluraves</taxon>
        <taxon>Australaves</taxon>
        <taxon>Passeriformes</taxon>
        <taxon>Elachuridae</taxon>
        <taxon>Elachura</taxon>
    </lineage>
</organism>
<dbReference type="Pfam" id="PF13909">
    <property type="entry name" value="zf-H2C2_5"/>
    <property type="match status" value="1"/>
</dbReference>
<dbReference type="PROSITE" id="PS00028">
    <property type="entry name" value="ZINC_FINGER_C2H2_1"/>
    <property type="match status" value="1"/>
</dbReference>
<evidence type="ECO:0000313" key="16">
    <source>
        <dbReference type="Proteomes" id="UP000623542"/>
    </source>
</evidence>
<keyword evidence="9" id="KW-0805">Transcription regulation</keyword>
<dbReference type="PROSITE" id="PS50157">
    <property type="entry name" value="ZINC_FINGER_C2H2_2"/>
    <property type="match status" value="6"/>
</dbReference>
<dbReference type="GO" id="GO:0005634">
    <property type="term" value="C:nucleus"/>
    <property type="evidence" value="ECO:0007669"/>
    <property type="project" value="UniProtKB-SubCell"/>
</dbReference>
<comment type="subcellular location">
    <subcellularLocation>
        <location evidence="2">Cytoplasm</location>
    </subcellularLocation>
    <subcellularLocation>
        <location evidence="1">Nucleus</location>
    </subcellularLocation>
</comment>
<feature type="compositionally biased region" description="Low complexity" evidence="13">
    <location>
        <begin position="709"/>
        <end position="719"/>
    </location>
</feature>
<dbReference type="EMBL" id="WBNG01000613">
    <property type="protein sequence ID" value="NXD27769.1"/>
    <property type="molecule type" value="Genomic_DNA"/>
</dbReference>
<dbReference type="InterPro" id="IPR013087">
    <property type="entry name" value="Znf_C2H2_type"/>
</dbReference>
<dbReference type="GO" id="GO:0045596">
    <property type="term" value="P:negative regulation of cell differentiation"/>
    <property type="evidence" value="ECO:0007669"/>
    <property type="project" value="UniProtKB-ARBA"/>
</dbReference>
<evidence type="ECO:0000256" key="12">
    <source>
        <dbReference type="PROSITE-ProRule" id="PRU00042"/>
    </source>
</evidence>
<evidence type="ECO:0000256" key="1">
    <source>
        <dbReference type="ARBA" id="ARBA00004123"/>
    </source>
</evidence>
<dbReference type="PANTHER" id="PTHR24403">
    <property type="entry name" value="ZINC FINGER PROTEIN"/>
    <property type="match status" value="1"/>
</dbReference>
<dbReference type="GO" id="GO:0045944">
    <property type="term" value="P:positive regulation of transcription by RNA polymerase II"/>
    <property type="evidence" value="ECO:0007669"/>
    <property type="project" value="TreeGrafter"/>
</dbReference>
<feature type="domain" description="C2H2-type" evidence="14">
    <location>
        <begin position="160"/>
        <end position="187"/>
    </location>
</feature>
<dbReference type="InterPro" id="IPR036236">
    <property type="entry name" value="Znf_C2H2_sf"/>
</dbReference>
<dbReference type="SMART" id="SM00355">
    <property type="entry name" value="ZnF_C2H2"/>
    <property type="match status" value="9"/>
</dbReference>
<evidence type="ECO:0000256" key="6">
    <source>
        <dbReference type="ARBA" id="ARBA00022737"/>
    </source>
</evidence>
<feature type="region of interest" description="Disordered" evidence="13">
    <location>
        <begin position="77"/>
        <end position="152"/>
    </location>
</feature>
<protein>
    <submittedName>
        <fullName evidence="15">REST factor</fullName>
    </submittedName>
</protein>
<dbReference type="PANTHER" id="PTHR24403:SF102">
    <property type="entry name" value="RE1-SILENCING TRANSCRIPTION FACTOR"/>
    <property type="match status" value="1"/>
</dbReference>
<keyword evidence="16" id="KW-1185">Reference proteome</keyword>
<feature type="region of interest" description="Disordered" evidence="13">
    <location>
        <begin position="765"/>
        <end position="848"/>
    </location>
</feature>
<evidence type="ECO:0000256" key="7">
    <source>
        <dbReference type="ARBA" id="ARBA00022771"/>
    </source>
</evidence>
<dbReference type="Proteomes" id="UP000623542">
    <property type="component" value="Unassembled WGS sequence"/>
</dbReference>
<dbReference type="OrthoDB" id="427030at2759"/>
<dbReference type="Pfam" id="PF24540">
    <property type="entry name" value="zf-C2H2_REST"/>
    <property type="match status" value="1"/>
</dbReference>
<feature type="compositionally biased region" description="Polar residues" evidence="13">
    <location>
        <begin position="789"/>
        <end position="798"/>
    </location>
</feature>
<dbReference type="GO" id="GO:0045664">
    <property type="term" value="P:regulation of neuron differentiation"/>
    <property type="evidence" value="ECO:0007669"/>
    <property type="project" value="UniProtKB-ARBA"/>
</dbReference>
<evidence type="ECO:0000256" key="8">
    <source>
        <dbReference type="ARBA" id="ARBA00022833"/>
    </source>
</evidence>
<feature type="compositionally biased region" description="Basic and acidic residues" evidence="13">
    <location>
        <begin position="431"/>
        <end position="477"/>
    </location>
</feature>
<evidence type="ECO:0000256" key="13">
    <source>
        <dbReference type="SAM" id="MobiDB-lite"/>
    </source>
</evidence>
<proteinExistence type="predicted"/>
<feature type="domain" description="C2H2-type" evidence="14">
    <location>
        <begin position="305"/>
        <end position="332"/>
    </location>
</feature>
<evidence type="ECO:0000259" key="14">
    <source>
        <dbReference type="PROSITE" id="PS50157"/>
    </source>
</evidence>
<evidence type="ECO:0000256" key="4">
    <source>
        <dbReference type="ARBA" id="ARBA00022491"/>
    </source>
</evidence>
<feature type="region of interest" description="Disordered" evidence="13">
    <location>
        <begin position="431"/>
        <end position="726"/>
    </location>
</feature>
<dbReference type="InterPro" id="IPR057281">
    <property type="entry name" value="Zfn-C2H2_REST"/>
</dbReference>
<keyword evidence="3" id="KW-0963">Cytoplasm</keyword>
<gene>
    <name evidence="15" type="primary">Rest_1</name>
    <name evidence="15" type="ORF">ELAFOR_R02721</name>
</gene>
<evidence type="ECO:0000313" key="15">
    <source>
        <dbReference type="EMBL" id="NXD27769.1"/>
    </source>
</evidence>
<dbReference type="InterPro" id="IPR050688">
    <property type="entry name" value="Zinc_finger/UBP_domain"/>
</dbReference>
<keyword evidence="10" id="KW-0804">Transcription</keyword>
<dbReference type="FunFam" id="3.30.160.60:FF:000952">
    <property type="entry name" value="RE1-silencing transcription factor B"/>
    <property type="match status" value="1"/>
</dbReference>
<dbReference type="Pfam" id="PF00096">
    <property type="entry name" value="zf-C2H2"/>
    <property type="match status" value="1"/>
</dbReference>
<feature type="non-terminal residue" evidence="15">
    <location>
        <position position="1"/>
    </location>
</feature>
<feature type="compositionally biased region" description="Basic and acidic residues" evidence="13">
    <location>
        <begin position="547"/>
        <end position="558"/>
    </location>
</feature>
<keyword evidence="5" id="KW-0479">Metal-binding</keyword>
<reference evidence="15" key="1">
    <citation type="submission" date="2019-09" db="EMBL/GenBank/DDBJ databases">
        <title>Bird 10,000 Genomes (B10K) Project - Family phase.</title>
        <authorList>
            <person name="Zhang G."/>
        </authorList>
    </citation>
    <scope>NUCLEOTIDE SEQUENCE</scope>
    <source>
        <strain evidence="15">B10K-IZCAS-20218</strain>
        <tissue evidence="15">Blood</tissue>
    </source>
</reference>
<evidence type="ECO:0000256" key="10">
    <source>
        <dbReference type="ARBA" id="ARBA00023163"/>
    </source>
</evidence>
<dbReference type="GO" id="GO:0008270">
    <property type="term" value="F:zinc ion binding"/>
    <property type="evidence" value="ECO:0007669"/>
    <property type="project" value="UniProtKB-KW"/>
</dbReference>
<evidence type="ECO:0000256" key="5">
    <source>
        <dbReference type="ARBA" id="ARBA00022723"/>
    </source>
</evidence>
<feature type="compositionally biased region" description="Basic and acidic residues" evidence="13">
    <location>
        <begin position="493"/>
        <end position="512"/>
    </location>
</feature>
<keyword evidence="11" id="KW-0539">Nucleus</keyword>
<evidence type="ECO:0000256" key="9">
    <source>
        <dbReference type="ARBA" id="ARBA00023015"/>
    </source>
</evidence>
<keyword evidence="8" id="KW-0862">Zinc</keyword>
<dbReference type="FunFam" id="3.30.160.60:FF:000395">
    <property type="entry name" value="zinc finger protein 513"/>
    <property type="match status" value="1"/>
</dbReference>
<evidence type="ECO:0000256" key="3">
    <source>
        <dbReference type="ARBA" id="ARBA00022490"/>
    </source>
</evidence>